<sequence>MNMNTQNAKKTETLVEKSMNTQLSNWFILYSKLHRFHWYVKGPHFFTLHEKFEELYNEAAETADAIAERLLAIGGQPAATLHTYLEQASITDEGQEKTASEMVESLVQDYKQISRESKFVIGIAEEQNDPSTADLFVGLVEEADKHVWMLSAYLGE</sequence>
<dbReference type="PANTHER" id="PTHR42932">
    <property type="entry name" value="GENERAL STRESS PROTEIN 20U"/>
    <property type="match status" value="1"/>
</dbReference>
<evidence type="ECO:0000313" key="5">
    <source>
        <dbReference type="Proteomes" id="UP000002878"/>
    </source>
</evidence>
<dbReference type="HOGENOM" id="CLU_098183_2_2_9"/>
<accession>I2C9Z8</accession>
<dbReference type="AlphaFoldDB" id="I2C9Z8"/>
<proteinExistence type="inferred from homology"/>
<dbReference type="InterPro" id="IPR009078">
    <property type="entry name" value="Ferritin-like_SF"/>
</dbReference>
<feature type="domain" description="Ferritin/DPS" evidence="3">
    <location>
        <begin position="17"/>
        <end position="155"/>
    </location>
</feature>
<dbReference type="PRINTS" id="PR01346">
    <property type="entry name" value="HELNAPAPROT"/>
</dbReference>
<dbReference type="KEGG" id="bqy:MUS_3602"/>
<dbReference type="PANTHER" id="PTHR42932:SF1">
    <property type="entry name" value="GENERAL STRESS PROTEIN 20U"/>
    <property type="match status" value="1"/>
</dbReference>
<dbReference type="InterPro" id="IPR002177">
    <property type="entry name" value="DPS_DNA-bd"/>
</dbReference>
<dbReference type="PIRSF" id="PIRSF005900">
    <property type="entry name" value="Dps"/>
    <property type="match status" value="1"/>
</dbReference>
<comment type="similarity">
    <text evidence="1 2">Belongs to the Dps family.</text>
</comment>
<dbReference type="SUPFAM" id="SSF47240">
    <property type="entry name" value="Ferritin-like"/>
    <property type="match status" value="1"/>
</dbReference>
<dbReference type="PROSITE" id="PS00818">
    <property type="entry name" value="DPS_1"/>
    <property type="match status" value="1"/>
</dbReference>
<organism evidence="4 5">
    <name type="scientific">Bacillus amyloliquefaciens (strain Y2)</name>
    <name type="common">Bacillus amyloliquefaciens subsp. plantarum (strain B9601-Y2)</name>
    <dbReference type="NCBI Taxonomy" id="1155777"/>
    <lineage>
        <taxon>Bacteria</taxon>
        <taxon>Bacillati</taxon>
        <taxon>Bacillota</taxon>
        <taxon>Bacilli</taxon>
        <taxon>Bacillales</taxon>
        <taxon>Bacillaceae</taxon>
        <taxon>Bacillus</taxon>
        <taxon>Bacillus amyloliquefaciens group</taxon>
    </lineage>
</organism>
<protein>
    <submittedName>
        <fullName evidence="4">Metalloregulation DNA-binding stress protein</fullName>
    </submittedName>
</protein>
<evidence type="ECO:0000256" key="2">
    <source>
        <dbReference type="RuleBase" id="RU003875"/>
    </source>
</evidence>
<dbReference type="GO" id="GO:0016722">
    <property type="term" value="F:oxidoreductase activity, acting on metal ions"/>
    <property type="evidence" value="ECO:0007669"/>
    <property type="project" value="InterPro"/>
</dbReference>
<dbReference type="Proteomes" id="UP000002878">
    <property type="component" value="Chromosome"/>
</dbReference>
<dbReference type="InterPro" id="IPR008331">
    <property type="entry name" value="Ferritin_DPS_dom"/>
</dbReference>
<keyword evidence="4" id="KW-0238">DNA-binding</keyword>
<reference evidence="4 5" key="1">
    <citation type="journal article" date="2012" name="J. Biotechnol.">
        <title>Genome sequence of the plant growth promoting strain Bacillus amyloliquefaciens subsp. plantarum B9601-Y2 and expression of mersacidin and other secondary metabolites.</title>
        <authorList>
            <person name="He P."/>
            <person name="Hao K."/>
            <person name="Blom J."/>
            <person name="Ruckert C."/>
            <person name="Vater J."/>
            <person name="Mao Z."/>
            <person name="Wu Y."/>
            <person name="Hou M."/>
            <person name="He P."/>
            <person name="He Y."/>
            <person name="Borriss R."/>
        </authorList>
    </citation>
    <scope>NUCLEOTIDE SEQUENCE [LARGE SCALE GENOMIC DNA]</scope>
    <source>
        <strain evidence="4">Y2</strain>
    </source>
</reference>
<dbReference type="Gene3D" id="1.20.1260.10">
    <property type="match status" value="1"/>
</dbReference>
<dbReference type="GO" id="GO:0003677">
    <property type="term" value="F:DNA binding"/>
    <property type="evidence" value="ECO:0007669"/>
    <property type="project" value="UniProtKB-KW"/>
</dbReference>
<dbReference type="EMBL" id="CP003332">
    <property type="protein sequence ID" value="AFJ63472.1"/>
    <property type="molecule type" value="Genomic_DNA"/>
</dbReference>
<dbReference type="Pfam" id="PF00210">
    <property type="entry name" value="Ferritin"/>
    <property type="match status" value="1"/>
</dbReference>
<dbReference type="CDD" id="cd01043">
    <property type="entry name" value="DPS"/>
    <property type="match status" value="1"/>
</dbReference>
<dbReference type="InterPro" id="IPR012347">
    <property type="entry name" value="Ferritin-like"/>
</dbReference>
<evidence type="ECO:0000256" key="1">
    <source>
        <dbReference type="ARBA" id="ARBA00009497"/>
    </source>
</evidence>
<name>I2C9Z8_BACAY</name>
<dbReference type="GO" id="GO:0008199">
    <property type="term" value="F:ferric iron binding"/>
    <property type="evidence" value="ECO:0007669"/>
    <property type="project" value="InterPro"/>
</dbReference>
<evidence type="ECO:0000313" key="4">
    <source>
        <dbReference type="EMBL" id="AFJ63472.1"/>
    </source>
</evidence>
<gene>
    <name evidence="4" type="primary">mrgA</name>
    <name evidence="4" type="ORF">MUS_3602</name>
</gene>
<dbReference type="InterPro" id="IPR023188">
    <property type="entry name" value="DPS_DNA-bd_CS"/>
</dbReference>
<dbReference type="PATRIC" id="fig|1126211.3.peg.3430"/>
<evidence type="ECO:0000259" key="3">
    <source>
        <dbReference type="Pfam" id="PF00210"/>
    </source>
</evidence>